<keyword evidence="1" id="KW-1133">Transmembrane helix</keyword>
<evidence type="ECO:0000313" key="2">
    <source>
        <dbReference type="EMBL" id="EFU80170.1"/>
    </source>
</evidence>
<feature type="transmembrane region" description="Helical" evidence="1">
    <location>
        <begin position="40"/>
        <end position="61"/>
    </location>
</feature>
<reference evidence="2 3" key="1">
    <citation type="submission" date="2010-12" db="EMBL/GenBank/DDBJ databases">
        <authorList>
            <person name="Muzny D."/>
            <person name="Qin X."/>
            <person name="Deng J."/>
            <person name="Jiang H."/>
            <person name="Liu Y."/>
            <person name="Qu J."/>
            <person name="Song X.-Z."/>
            <person name="Zhang L."/>
            <person name="Thornton R."/>
            <person name="Coyle M."/>
            <person name="Francisco L."/>
            <person name="Jackson L."/>
            <person name="Javaid M."/>
            <person name="Korchina V."/>
            <person name="Kovar C."/>
            <person name="Mata R."/>
            <person name="Mathew T."/>
            <person name="Ngo R."/>
            <person name="Nguyen L."/>
            <person name="Nguyen N."/>
            <person name="Okwuonu G."/>
            <person name="Ongeri F."/>
            <person name="Pham C."/>
            <person name="Simmons D."/>
            <person name="Wilczek-Boney K."/>
            <person name="Hale W."/>
            <person name="Jakkamsetti A."/>
            <person name="Pham P."/>
            <person name="Ruth R."/>
            <person name="San Lucas F."/>
            <person name="Warren J."/>
            <person name="Zhang J."/>
            <person name="Zhao Z."/>
            <person name="Zhou C."/>
            <person name="Zhu D."/>
            <person name="Lee S."/>
            <person name="Bess C."/>
            <person name="Blankenburg K."/>
            <person name="Forbes L."/>
            <person name="Fu Q."/>
            <person name="Gubbala S."/>
            <person name="Hirani K."/>
            <person name="Jayaseelan J.C."/>
            <person name="Lara F."/>
            <person name="Munidasa M."/>
            <person name="Palculict T."/>
            <person name="Patil S."/>
            <person name="Pu L.-L."/>
            <person name="Saada N."/>
            <person name="Tang L."/>
            <person name="Weissenberger G."/>
            <person name="Zhu Y."/>
            <person name="Hemphill L."/>
            <person name="Shang Y."/>
            <person name="Youmans B."/>
            <person name="Ayvaz T."/>
            <person name="Ross M."/>
            <person name="Santibanez J."/>
            <person name="Aqrawi P."/>
            <person name="Gross S."/>
            <person name="Joshi V."/>
            <person name="Fowler G."/>
            <person name="Nazareth L."/>
            <person name="Reid J."/>
            <person name="Worley K."/>
            <person name="Petrosino J."/>
            <person name="Highlander S."/>
            <person name="Gibbs R."/>
        </authorList>
    </citation>
    <scope>NUCLEOTIDE SEQUENCE [LARGE SCALE GENOMIC DNA]</scope>
    <source>
        <strain evidence="2 3">ATCC 51333</strain>
    </source>
</reference>
<name>E6LYC7_9ACTO</name>
<dbReference type="AlphaFoldDB" id="E6LYC7"/>
<evidence type="ECO:0000256" key="1">
    <source>
        <dbReference type="SAM" id="Phobius"/>
    </source>
</evidence>
<evidence type="ECO:0008006" key="4">
    <source>
        <dbReference type="Google" id="ProtNLM"/>
    </source>
</evidence>
<comment type="caution">
    <text evidence="2">The sequence shown here is derived from an EMBL/GenBank/DDBJ whole genome shotgun (WGS) entry which is preliminary data.</text>
</comment>
<dbReference type="Proteomes" id="UP000005573">
    <property type="component" value="Unassembled WGS sequence"/>
</dbReference>
<evidence type="ECO:0000313" key="3">
    <source>
        <dbReference type="Proteomes" id="UP000005573"/>
    </source>
</evidence>
<proteinExistence type="predicted"/>
<accession>E6LYC7</accession>
<protein>
    <recommendedName>
        <fullName evidence="4">DUF2335 domain-containing protein</fullName>
    </recommendedName>
</protein>
<keyword evidence="1" id="KW-0472">Membrane</keyword>
<dbReference type="HOGENOM" id="CLU_2343592_0_0_11"/>
<feature type="transmembrane region" description="Helical" evidence="1">
    <location>
        <begin position="67"/>
        <end position="89"/>
    </location>
</feature>
<dbReference type="EMBL" id="AEPY01000007">
    <property type="protein sequence ID" value="EFU80170.1"/>
    <property type="molecule type" value="Genomic_DNA"/>
</dbReference>
<organism evidence="2 3">
    <name type="scientific">Mobiluncus curtisii ATCC 51333</name>
    <dbReference type="NCBI Taxonomy" id="887326"/>
    <lineage>
        <taxon>Bacteria</taxon>
        <taxon>Bacillati</taxon>
        <taxon>Actinomycetota</taxon>
        <taxon>Actinomycetes</taxon>
        <taxon>Actinomycetales</taxon>
        <taxon>Actinomycetaceae</taxon>
        <taxon>Mobiluncus</taxon>
    </lineage>
</organism>
<keyword evidence="1" id="KW-0812">Transmembrane</keyword>
<gene>
    <name evidence="2" type="ORF">HMPREF0388_0864</name>
</gene>
<sequence>MKYPREVQEKVVEWNDVRILDESRRADSLVQAEISHSKTVTGWGVMLTLFFTTLAGIAGIGQNNLGLAALFLGVPALSIVTTFIQSSIFSKPQKRQS</sequence>